<proteinExistence type="predicted"/>
<evidence type="ECO:0000313" key="2">
    <source>
        <dbReference type="Proteomes" id="UP000245207"/>
    </source>
</evidence>
<gene>
    <name evidence="1" type="ORF">CTI12_AA253570</name>
</gene>
<comment type="caution">
    <text evidence="1">The sequence shown here is derived from an EMBL/GenBank/DDBJ whole genome shotgun (WGS) entry which is preliminary data.</text>
</comment>
<keyword evidence="2" id="KW-1185">Reference proteome</keyword>
<evidence type="ECO:0000313" key="1">
    <source>
        <dbReference type="EMBL" id="PWA74357.1"/>
    </source>
</evidence>
<dbReference type="AlphaFoldDB" id="A0A2U1NLF3"/>
<dbReference type="EMBL" id="PKPP01002581">
    <property type="protein sequence ID" value="PWA74357.1"/>
    <property type="molecule type" value="Genomic_DNA"/>
</dbReference>
<organism evidence="1 2">
    <name type="scientific">Artemisia annua</name>
    <name type="common">Sweet wormwood</name>
    <dbReference type="NCBI Taxonomy" id="35608"/>
    <lineage>
        <taxon>Eukaryota</taxon>
        <taxon>Viridiplantae</taxon>
        <taxon>Streptophyta</taxon>
        <taxon>Embryophyta</taxon>
        <taxon>Tracheophyta</taxon>
        <taxon>Spermatophyta</taxon>
        <taxon>Magnoliopsida</taxon>
        <taxon>eudicotyledons</taxon>
        <taxon>Gunneridae</taxon>
        <taxon>Pentapetalae</taxon>
        <taxon>asterids</taxon>
        <taxon>campanulids</taxon>
        <taxon>Asterales</taxon>
        <taxon>Asteraceae</taxon>
        <taxon>Asteroideae</taxon>
        <taxon>Anthemideae</taxon>
        <taxon>Artemisiinae</taxon>
        <taxon>Artemisia</taxon>
    </lineage>
</organism>
<reference evidence="1 2" key="1">
    <citation type="journal article" date="2018" name="Mol. Plant">
        <title>The genome of Artemisia annua provides insight into the evolution of Asteraceae family and artemisinin biosynthesis.</title>
        <authorList>
            <person name="Shen Q."/>
            <person name="Zhang L."/>
            <person name="Liao Z."/>
            <person name="Wang S."/>
            <person name="Yan T."/>
            <person name="Shi P."/>
            <person name="Liu M."/>
            <person name="Fu X."/>
            <person name="Pan Q."/>
            <person name="Wang Y."/>
            <person name="Lv Z."/>
            <person name="Lu X."/>
            <person name="Zhang F."/>
            <person name="Jiang W."/>
            <person name="Ma Y."/>
            <person name="Chen M."/>
            <person name="Hao X."/>
            <person name="Li L."/>
            <person name="Tang Y."/>
            <person name="Lv G."/>
            <person name="Zhou Y."/>
            <person name="Sun X."/>
            <person name="Brodelius P.E."/>
            <person name="Rose J.K.C."/>
            <person name="Tang K."/>
        </authorList>
    </citation>
    <scope>NUCLEOTIDE SEQUENCE [LARGE SCALE GENOMIC DNA]</scope>
    <source>
        <strain evidence="2">cv. Huhao1</strain>
        <tissue evidence="1">Leaf</tissue>
    </source>
</reference>
<accession>A0A2U1NLF3</accession>
<sequence length="67" mass="7743">MGQRVKTPGKVKPWDVADSINMADARCSLCKQHVVRMLDKLKLSKKIFEEHQALYERLSHGKGREHL</sequence>
<name>A0A2U1NLF3_ARTAN</name>
<dbReference type="Proteomes" id="UP000245207">
    <property type="component" value="Unassembled WGS sequence"/>
</dbReference>
<protein>
    <submittedName>
        <fullName evidence="1">Uncharacterized protein</fullName>
    </submittedName>
</protein>